<evidence type="ECO:0000256" key="1">
    <source>
        <dbReference type="ARBA" id="ARBA00001974"/>
    </source>
</evidence>
<dbReference type="Pfam" id="PF00732">
    <property type="entry name" value="GMC_oxred_N"/>
    <property type="match status" value="1"/>
</dbReference>
<accession>A0A382KW42</accession>
<protein>
    <recommendedName>
        <fullName evidence="5">Glucose-methanol-choline oxidoreductase N-terminal domain-containing protein</fullName>
    </recommendedName>
</protein>
<dbReference type="SUPFAM" id="SSF51905">
    <property type="entry name" value="FAD/NAD(P)-binding domain"/>
    <property type="match status" value="1"/>
</dbReference>
<keyword evidence="3" id="KW-0285">Flavoprotein</keyword>
<dbReference type="AlphaFoldDB" id="A0A382KW42"/>
<dbReference type="GO" id="GO:0016614">
    <property type="term" value="F:oxidoreductase activity, acting on CH-OH group of donors"/>
    <property type="evidence" value="ECO:0007669"/>
    <property type="project" value="InterPro"/>
</dbReference>
<evidence type="ECO:0000259" key="5">
    <source>
        <dbReference type="PROSITE" id="PS00623"/>
    </source>
</evidence>
<sequence>MKYDAIIVGAGSAGSVLATRLSEDASKSILLLEAGPDYQDFESTPDVVKYGNTVWPAAYGPEAHVWGYQAIATPNREPFDLPRGKVIGGSSSVNGQVFFRGIPDDYDEWEKEGNE</sequence>
<dbReference type="PANTHER" id="PTHR11552:SF147">
    <property type="entry name" value="CHOLINE DEHYDROGENASE, MITOCHONDRIAL"/>
    <property type="match status" value="1"/>
</dbReference>
<feature type="non-terminal residue" evidence="6">
    <location>
        <position position="115"/>
    </location>
</feature>
<dbReference type="PROSITE" id="PS00623">
    <property type="entry name" value="GMC_OXRED_1"/>
    <property type="match status" value="1"/>
</dbReference>
<keyword evidence="4" id="KW-0274">FAD</keyword>
<comment type="cofactor">
    <cofactor evidence="1">
        <name>FAD</name>
        <dbReference type="ChEBI" id="CHEBI:57692"/>
    </cofactor>
</comment>
<dbReference type="Gene3D" id="3.50.50.60">
    <property type="entry name" value="FAD/NAD(P)-binding domain"/>
    <property type="match status" value="1"/>
</dbReference>
<dbReference type="InterPro" id="IPR000172">
    <property type="entry name" value="GMC_OxRdtase_N"/>
</dbReference>
<name>A0A382KW42_9ZZZZ</name>
<evidence type="ECO:0000256" key="3">
    <source>
        <dbReference type="ARBA" id="ARBA00022630"/>
    </source>
</evidence>
<dbReference type="PANTHER" id="PTHR11552">
    <property type="entry name" value="GLUCOSE-METHANOL-CHOLINE GMC OXIDOREDUCTASE"/>
    <property type="match status" value="1"/>
</dbReference>
<evidence type="ECO:0000313" key="6">
    <source>
        <dbReference type="EMBL" id="SVC27332.1"/>
    </source>
</evidence>
<proteinExistence type="inferred from homology"/>
<comment type="similarity">
    <text evidence="2">Belongs to the GMC oxidoreductase family.</text>
</comment>
<dbReference type="InterPro" id="IPR036188">
    <property type="entry name" value="FAD/NAD-bd_sf"/>
</dbReference>
<evidence type="ECO:0000256" key="4">
    <source>
        <dbReference type="ARBA" id="ARBA00022827"/>
    </source>
</evidence>
<gene>
    <name evidence="6" type="ORF">METZ01_LOCUS280186</name>
</gene>
<reference evidence="6" key="1">
    <citation type="submission" date="2018-05" db="EMBL/GenBank/DDBJ databases">
        <authorList>
            <person name="Lanie J.A."/>
            <person name="Ng W.-L."/>
            <person name="Kazmierczak K.M."/>
            <person name="Andrzejewski T.M."/>
            <person name="Davidsen T.M."/>
            <person name="Wayne K.J."/>
            <person name="Tettelin H."/>
            <person name="Glass J.I."/>
            <person name="Rusch D."/>
            <person name="Podicherti R."/>
            <person name="Tsui H.-C.T."/>
            <person name="Winkler M.E."/>
        </authorList>
    </citation>
    <scope>NUCLEOTIDE SEQUENCE</scope>
</reference>
<organism evidence="6">
    <name type="scientific">marine metagenome</name>
    <dbReference type="NCBI Taxonomy" id="408172"/>
    <lineage>
        <taxon>unclassified sequences</taxon>
        <taxon>metagenomes</taxon>
        <taxon>ecological metagenomes</taxon>
    </lineage>
</organism>
<dbReference type="InterPro" id="IPR012132">
    <property type="entry name" value="GMC_OxRdtase"/>
</dbReference>
<feature type="domain" description="Glucose-methanol-choline oxidoreductase N-terminal" evidence="5">
    <location>
        <begin position="84"/>
        <end position="107"/>
    </location>
</feature>
<evidence type="ECO:0000256" key="2">
    <source>
        <dbReference type="ARBA" id="ARBA00010790"/>
    </source>
</evidence>
<dbReference type="GO" id="GO:0050660">
    <property type="term" value="F:flavin adenine dinucleotide binding"/>
    <property type="evidence" value="ECO:0007669"/>
    <property type="project" value="InterPro"/>
</dbReference>
<dbReference type="EMBL" id="UINC01082506">
    <property type="protein sequence ID" value="SVC27332.1"/>
    <property type="molecule type" value="Genomic_DNA"/>
</dbReference>